<organism evidence="2 3">
    <name type="scientific">Diaporthe vaccinii</name>
    <dbReference type="NCBI Taxonomy" id="105482"/>
    <lineage>
        <taxon>Eukaryota</taxon>
        <taxon>Fungi</taxon>
        <taxon>Dikarya</taxon>
        <taxon>Ascomycota</taxon>
        <taxon>Pezizomycotina</taxon>
        <taxon>Sordariomycetes</taxon>
        <taxon>Sordariomycetidae</taxon>
        <taxon>Diaporthales</taxon>
        <taxon>Diaporthaceae</taxon>
        <taxon>Diaporthe</taxon>
        <taxon>Diaporthe eres species complex</taxon>
    </lineage>
</organism>
<feature type="domain" description="AB hydrolase-1" evidence="1">
    <location>
        <begin position="31"/>
        <end position="285"/>
    </location>
</feature>
<evidence type="ECO:0000313" key="2">
    <source>
        <dbReference type="EMBL" id="KAL2286658.1"/>
    </source>
</evidence>
<accession>A0ABR4EW27</accession>
<dbReference type="EMBL" id="JBAWTH010000023">
    <property type="protein sequence ID" value="KAL2286658.1"/>
    <property type="molecule type" value="Genomic_DNA"/>
</dbReference>
<keyword evidence="3" id="KW-1185">Reference proteome</keyword>
<dbReference type="Pfam" id="PF00561">
    <property type="entry name" value="Abhydrolase_1"/>
    <property type="match status" value="1"/>
</dbReference>
<dbReference type="PANTHER" id="PTHR45763">
    <property type="entry name" value="HYDROLASE, ALPHA/BETA FOLD FAMILY PROTEIN, EXPRESSED-RELATED"/>
    <property type="match status" value="1"/>
</dbReference>
<dbReference type="InterPro" id="IPR029058">
    <property type="entry name" value="AB_hydrolase_fold"/>
</dbReference>
<dbReference type="PANTHER" id="PTHR45763:SF46">
    <property type="entry name" value="AB HYDROLASE-1 DOMAIN-CONTAINING PROTEIN"/>
    <property type="match status" value="1"/>
</dbReference>
<dbReference type="SUPFAM" id="SSF53474">
    <property type="entry name" value="alpha/beta-Hydrolases"/>
    <property type="match status" value="1"/>
</dbReference>
<gene>
    <name evidence="2" type="ORF">FJTKL_06654</name>
</gene>
<evidence type="ECO:0000259" key="1">
    <source>
        <dbReference type="Pfam" id="PF00561"/>
    </source>
</evidence>
<protein>
    <recommendedName>
        <fullName evidence="1">AB hydrolase-1 domain-containing protein</fullName>
    </recommendedName>
</protein>
<dbReference type="InterPro" id="IPR000073">
    <property type="entry name" value="AB_hydrolase_1"/>
</dbReference>
<name>A0ABR4EW27_9PEZI</name>
<proteinExistence type="predicted"/>
<comment type="caution">
    <text evidence="2">The sequence shown here is derived from an EMBL/GenBank/DDBJ whole genome shotgun (WGS) entry which is preliminary data.</text>
</comment>
<dbReference type="Proteomes" id="UP001600888">
    <property type="component" value="Unassembled WGS sequence"/>
</dbReference>
<sequence>MIKDNMSAQVFNHPDGRKTEYLISGAQDGFPLIFIHGTPGSYTVGPKFSSTCEGKGIKLITLSRAGYGGSARNKGRSVVDAVADIQALLEYLGVKKCVVGGKSGGGPHSLACAARLPGCVASLVVAGVGPFKADGLDFLAGQGQGNIDEWAAALKGEEELQKFCQAEAPGMLAADAKGLTEALATLLPEVDKKAMLEDKNTGDDIVRSVQEAMRVSCDGWVDDDLAFTRPWGFDLGEIKVPVFLYQGSEDKMVPLAHGKWLAGHLPEDKVEARLLEGEGHISIFSAYVDEMLDKLLAVARE</sequence>
<reference evidence="2 3" key="1">
    <citation type="submission" date="2024-03" db="EMBL/GenBank/DDBJ databases">
        <title>A high-quality draft genome sequence of Diaporthe vaccinii, a causative agent of upright dieback and viscid rot disease in cranberry plants.</title>
        <authorList>
            <person name="Sarrasin M."/>
            <person name="Lang B.F."/>
            <person name="Burger G."/>
        </authorList>
    </citation>
    <scope>NUCLEOTIDE SEQUENCE [LARGE SCALE GENOMIC DNA]</scope>
    <source>
        <strain evidence="2 3">IS7</strain>
    </source>
</reference>
<evidence type="ECO:0000313" key="3">
    <source>
        <dbReference type="Proteomes" id="UP001600888"/>
    </source>
</evidence>
<dbReference type="Gene3D" id="3.40.50.1820">
    <property type="entry name" value="alpha/beta hydrolase"/>
    <property type="match status" value="1"/>
</dbReference>